<dbReference type="InterPro" id="IPR016195">
    <property type="entry name" value="Pol/histidinol_Pase-like"/>
</dbReference>
<evidence type="ECO:0000313" key="2">
    <source>
        <dbReference type="EMBL" id="VFU16360.1"/>
    </source>
</evidence>
<dbReference type="SMART" id="SM00481">
    <property type="entry name" value="POLIIIAc"/>
    <property type="match status" value="1"/>
</dbReference>
<proteinExistence type="predicted"/>
<dbReference type="InterPro" id="IPR052018">
    <property type="entry name" value="PHP_domain"/>
</dbReference>
<reference evidence="2" key="1">
    <citation type="submission" date="2019-03" db="EMBL/GenBank/DDBJ databases">
        <authorList>
            <person name="Hao L."/>
        </authorList>
    </citation>
    <scope>NUCLEOTIDE SEQUENCE</scope>
</reference>
<dbReference type="GO" id="GO:0035312">
    <property type="term" value="F:5'-3' DNA exonuclease activity"/>
    <property type="evidence" value="ECO:0007669"/>
    <property type="project" value="TreeGrafter"/>
</dbReference>
<dbReference type="CDD" id="cd07438">
    <property type="entry name" value="PHP_HisPPase_AMP"/>
    <property type="match status" value="1"/>
</dbReference>
<dbReference type="Gene3D" id="3.20.20.140">
    <property type="entry name" value="Metal-dependent hydrolases"/>
    <property type="match status" value="1"/>
</dbReference>
<dbReference type="GO" id="GO:0004534">
    <property type="term" value="F:5'-3' RNA exonuclease activity"/>
    <property type="evidence" value="ECO:0007669"/>
    <property type="project" value="TreeGrafter"/>
</dbReference>
<dbReference type="InterPro" id="IPR004013">
    <property type="entry name" value="PHP_dom"/>
</dbReference>
<dbReference type="EMBL" id="CAADRM010000119">
    <property type="protein sequence ID" value="VFU16360.1"/>
    <property type="molecule type" value="Genomic_DNA"/>
</dbReference>
<dbReference type="AlphaFoldDB" id="A0A485M238"/>
<accession>A0A485M238</accession>
<gene>
    <name evidence="2" type="ORF">SCFA_540011</name>
</gene>
<dbReference type="SUPFAM" id="SSF89550">
    <property type="entry name" value="PHP domain-like"/>
    <property type="match status" value="1"/>
</dbReference>
<dbReference type="PANTHER" id="PTHR42924">
    <property type="entry name" value="EXONUCLEASE"/>
    <property type="match status" value="1"/>
</dbReference>
<organism evidence="2">
    <name type="scientific">anaerobic digester metagenome</name>
    <dbReference type="NCBI Taxonomy" id="1263854"/>
    <lineage>
        <taxon>unclassified sequences</taxon>
        <taxon>metagenomes</taxon>
        <taxon>ecological metagenomes</taxon>
    </lineage>
</organism>
<sequence length="294" mass="32241">MLWVINAMIDLHVHTTYSSDGQYSPEEIVPLAACRGVQTLAFCDHMDFCAVPEGLDAARAGNIELFSGIEISAAFKGREYHLICYGFDPNDSRILEFIDCSLRGIWQGIPAIIGRFREMGFLLDEDDITGWGKSVPTGVTFLNALEKRNPHDPRILRYTRGDRSDSPYLNFYQDFSRAGIGETVSSGLPDLVQTLHDVGPCGILVLAHPGGMDRASLKELKSHGIQGIEVYSTHHGPAVTEYLAGIAESLGLLVSAGSDFHGERIKPDIRLGDVPGQPDAALIEAIREKMSVWQ</sequence>
<dbReference type="Pfam" id="PF02811">
    <property type="entry name" value="PHP"/>
    <property type="match status" value="1"/>
</dbReference>
<dbReference type="InterPro" id="IPR003141">
    <property type="entry name" value="Pol/His_phosphatase_N"/>
</dbReference>
<name>A0A485M238_9ZZZZ</name>
<feature type="domain" description="Polymerase/histidinol phosphatase N-terminal" evidence="1">
    <location>
        <begin position="9"/>
        <end position="75"/>
    </location>
</feature>
<dbReference type="Gene3D" id="1.10.150.650">
    <property type="match status" value="1"/>
</dbReference>
<dbReference type="PANTHER" id="PTHR42924:SF3">
    <property type="entry name" value="POLYMERASE_HISTIDINOL PHOSPHATASE N-TERMINAL DOMAIN-CONTAINING PROTEIN"/>
    <property type="match status" value="1"/>
</dbReference>
<protein>
    <recommendedName>
        <fullName evidence="1">Polymerase/histidinol phosphatase N-terminal domain-containing protein</fullName>
    </recommendedName>
</protein>
<evidence type="ECO:0000259" key="1">
    <source>
        <dbReference type="SMART" id="SM00481"/>
    </source>
</evidence>